<gene>
    <name evidence="10" type="primary">LOC104752350</name>
</gene>
<dbReference type="CDD" id="cd22908">
    <property type="entry name" value="HFD_NFYC-like"/>
    <property type="match status" value="1"/>
</dbReference>
<reference evidence="10" key="2">
    <citation type="submission" date="2025-08" db="UniProtKB">
        <authorList>
            <consortium name="RefSeq"/>
        </authorList>
    </citation>
    <scope>IDENTIFICATION</scope>
    <source>
        <tissue evidence="10">Leaf</tissue>
    </source>
</reference>
<evidence type="ECO:0000256" key="4">
    <source>
        <dbReference type="ARBA" id="ARBA00023163"/>
    </source>
</evidence>
<reference evidence="9" key="1">
    <citation type="journal article" date="2014" name="Nat. Commun.">
        <title>The emerging biofuel crop Camelina sativa retains a highly undifferentiated hexaploid genome structure.</title>
        <authorList>
            <person name="Kagale S."/>
            <person name="Koh C."/>
            <person name="Nixon J."/>
            <person name="Bollina V."/>
            <person name="Clarke W.E."/>
            <person name="Tuteja R."/>
            <person name="Spillane C."/>
            <person name="Robinson S.J."/>
            <person name="Links M.G."/>
            <person name="Clarke C."/>
            <person name="Higgins E.E."/>
            <person name="Huebert T."/>
            <person name="Sharpe A.G."/>
            <person name="Parkin I.A."/>
        </authorList>
    </citation>
    <scope>NUCLEOTIDE SEQUENCE [LARGE SCALE GENOMIC DNA]</scope>
    <source>
        <strain evidence="9">cv. DH55</strain>
    </source>
</reference>
<dbReference type="RefSeq" id="XP_010472764.1">
    <property type="nucleotide sequence ID" value="XM_010474462.2"/>
</dbReference>
<protein>
    <submittedName>
        <fullName evidence="10">Nuclear transcription factor Y subunit C-7-like</fullName>
    </submittedName>
</protein>
<evidence type="ECO:0000256" key="2">
    <source>
        <dbReference type="ARBA" id="ARBA00023015"/>
    </source>
</evidence>
<dbReference type="SUPFAM" id="SSF47113">
    <property type="entry name" value="Histone-fold"/>
    <property type="match status" value="1"/>
</dbReference>
<dbReference type="PANTHER" id="PTHR10252:SF8">
    <property type="entry name" value="NUCLEAR TRANSCRIPTION FACTOR Y SUBUNIT GAMMA"/>
    <property type="match status" value="1"/>
</dbReference>
<evidence type="ECO:0000256" key="1">
    <source>
        <dbReference type="ARBA" id="ARBA00004123"/>
    </source>
</evidence>
<sequence length="210" mass="23315">METNADHHLRPLQPRPSFSNPLLSSFYPRPIPYPLQIRNFCIEQIGSASNTRKHELPPARIKKIMKSNPDLNMVATEAPILLSKACEMLIVDLTMRSWLNTLKRGQNKIKRSDISVAVTRDLSFTFLGHIVPRDESANVDDPRFVNMLIPRSEDLPPGMVIGHPVLGCNGMYFMPPQMQELPAAPGDGEEEEAVGDGEEAAGEIEESSGN</sequence>
<dbReference type="PANTHER" id="PTHR10252">
    <property type="entry name" value="HISTONE-LIKE TRANSCRIPTION FACTOR CCAAT-RELATED"/>
    <property type="match status" value="1"/>
</dbReference>
<dbReference type="InterPro" id="IPR009072">
    <property type="entry name" value="Histone-fold"/>
</dbReference>
<evidence type="ECO:0000256" key="7">
    <source>
        <dbReference type="SAM" id="MobiDB-lite"/>
    </source>
</evidence>
<feature type="domain" description="Transcription factor CBF/NF-Y/archaeal histone" evidence="8">
    <location>
        <begin position="55"/>
        <end position="118"/>
    </location>
</feature>
<comment type="subcellular location">
    <subcellularLocation>
        <location evidence="1">Nucleus</location>
    </subcellularLocation>
</comment>
<proteinExistence type="inferred from homology"/>
<evidence type="ECO:0000313" key="10">
    <source>
        <dbReference type="RefSeq" id="XP_010472764.1"/>
    </source>
</evidence>
<evidence type="ECO:0000259" key="8">
    <source>
        <dbReference type="Pfam" id="PF00808"/>
    </source>
</evidence>
<keyword evidence="5" id="KW-0539">Nucleus</keyword>
<dbReference type="Pfam" id="PF00808">
    <property type="entry name" value="CBFD_NFYB_HMF"/>
    <property type="match status" value="1"/>
</dbReference>
<name>A0ABM0WLF1_CAMSA</name>
<dbReference type="InterPro" id="IPR003958">
    <property type="entry name" value="CBFA_NFYB_domain"/>
</dbReference>
<keyword evidence="9" id="KW-1185">Reference proteome</keyword>
<keyword evidence="4" id="KW-0804">Transcription</keyword>
<evidence type="ECO:0000313" key="9">
    <source>
        <dbReference type="Proteomes" id="UP000694864"/>
    </source>
</evidence>
<organism evidence="9 10">
    <name type="scientific">Camelina sativa</name>
    <name type="common">False flax</name>
    <name type="synonym">Myagrum sativum</name>
    <dbReference type="NCBI Taxonomy" id="90675"/>
    <lineage>
        <taxon>Eukaryota</taxon>
        <taxon>Viridiplantae</taxon>
        <taxon>Streptophyta</taxon>
        <taxon>Embryophyta</taxon>
        <taxon>Tracheophyta</taxon>
        <taxon>Spermatophyta</taxon>
        <taxon>Magnoliopsida</taxon>
        <taxon>eudicotyledons</taxon>
        <taxon>Gunneridae</taxon>
        <taxon>Pentapetalae</taxon>
        <taxon>rosids</taxon>
        <taxon>malvids</taxon>
        <taxon>Brassicales</taxon>
        <taxon>Brassicaceae</taxon>
        <taxon>Camelineae</taxon>
        <taxon>Camelina</taxon>
    </lineage>
</organism>
<keyword evidence="3" id="KW-0238">DNA-binding</keyword>
<dbReference type="Proteomes" id="UP000694864">
    <property type="component" value="Chromosome 2"/>
</dbReference>
<dbReference type="GeneID" id="104752350"/>
<keyword evidence="2" id="KW-0805">Transcription regulation</keyword>
<feature type="compositionally biased region" description="Acidic residues" evidence="7">
    <location>
        <begin position="187"/>
        <end position="210"/>
    </location>
</feature>
<evidence type="ECO:0000256" key="5">
    <source>
        <dbReference type="ARBA" id="ARBA00023242"/>
    </source>
</evidence>
<evidence type="ECO:0000256" key="6">
    <source>
        <dbReference type="ARBA" id="ARBA00038129"/>
    </source>
</evidence>
<dbReference type="InterPro" id="IPR050568">
    <property type="entry name" value="Transcr_DNA_Rep_Reg"/>
</dbReference>
<comment type="similarity">
    <text evidence="6">Belongs to the NFYC/HAP5 subunit family.</text>
</comment>
<accession>A0ABM0WLF1</accession>
<dbReference type="Gene3D" id="1.10.20.10">
    <property type="entry name" value="Histone, subunit A"/>
    <property type="match status" value="1"/>
</dbReference>
<feature type="region of interest" description="Disordered" evidence="7">
    <location>
        <begin position="179"/>
        <end position="210"/>
    </location>
</feature>
<evidence type="ECO:0000256" key="3">
    <source>
        <dbReference type="ARBA" id="ARBA00023125"/>
    </source>
</evidence>